<dbReference type="OrthoDB" id="9804361at2"/>
<evidence type="ECO:0000256" key="5">
    <source>
        <dbReference type="ARBA" id="ARBA00023136"/>
    </source>
</evidence>
<name>A0A1L3SQQ4_9HYPH</name>
<sequence length="326" mass="35129">MEKKLRPTAIAAFFAILVVLPLVNDDSYIRHISIIAIMYAVLGSSWNITLGYGGVFNFAHMAFFAVGAYATGILTKTFGFSPWFGLPIGITASVVASVLVCLPVLRLKGVYVILVTFAFGQLCLQIVLNQRELTGGNFGLVSIPPLEIGTFSFRDYQNIGYYYLSLAILALTVAAVSWFSRSRFGWRVVALRDNEAYAVSRGVPLSRIRLLTFAFSAIFPGAIGAVYAQYVRSASPDMFGFSFLTLALSMLLLGGTGSVWGPVAGAFVFTILSEVMAPLGPGRYLITAVLIVLILRFFPKGLAGIPSLVAQQVRAARKPKPAAEAA</sequence>
<keyword evidence="2" id="KW-1003">Cell membrane</keyword>
<feature type="transmembrane region" description="Helical" evidence="6">
    <location>
        <begin position="281"/>
        <end position="298"/>
    </location>
</feature>
<accession>A0A1L3SQQ4</accession>
<dbReference type="Proteomes" id="UP000182840">
    <property type="component" value="Chromosome"/>
</dbReference>
<protein>
    <recommendedName>
        <fullName evidence="9">Branched-chain amino acid ABC transporter permease</fullName>
    </recommendedName>
</protein>
<evidence type="ECO:0000313" key="8">
    <source>
        <dbReference type="Proteomes" id="UP000182840"/>
    </source>
</evidence>
<feature type="transmembrane region" description="Helical" evidence="6">
    <location>
        <begin position="210"/>
        <end position="231"/>
    </location>
</feature>
<keyword evidence="8" id="KW-1185">Reference proteome</keyword>
<comment type="subcellular location">
    <subcellularLocation>
        <location evidence="1">Cell membrane</location>
        <topology evidence="1">Multi-pass membrane protein</topology>
    </subcellularLocation>
</comment>
<keyword evidence="4 6" id="KW-1133">Transmembrane helix</keyword>
<keyword evidence="5 6" id="KW-0472">Membrane</keyword>
<dbReference type="Pfam" id="PF02653">
    <property type="entry name" value="BPD_transp_2"/>
    <property type="match status" value="1"/>
</dbReference>
<dbReference type="InterPro" id="IPR043428">
    <property type="entry name" value="LivM-like"/>
</dbReference>
<feature type="transmembrane region" description="Helical" evidence="6">
    <location>
        <begin position="160"/>
        <end position="179"/>
    </location>
</feature>
<evidence type="ECO:0000256" key="3">
    <source>
        <dbReference type="ARBA" id="ARBA00022692"/>
    </source>
</evidence>
<evidence type="ECO:0000256" key="2">
    <source>
        <dbReference type="ARBA" id="ARBA00022475"/>
    </source>
</evidence>
<evidence type="ECO:0000313" key="7">
    <source>
        <dbReference type="EMBL" id="APH71632.1"/>
    </source>
</evidence>
<dbReference type="EMBL" id="CP018171">
    <property type="protein sequence ID" value="APH71632.1"/>
    <property type="molecule type" value="Genomic_DNA"/>
</dbReference>
<dbReference type="STRING" id="1670800.BSQ44_09830"/>
<dbReference type="GO" id="GO:0005886">
    <property type="term" value="C:plasma membrane"/>
    <property type="evidence" value="ECO:0007669"/>
    <property type="project" value="UniProtKB-SubCell"/>
</dbReference>
<dbReference type="CDD" id="cd06581">
    <property type="entry name" value="TM_PBP1_LivM_like"/>
    <property type="match status" value="1"/>
</dbReference>
<dbReference type="KEGG" id="meso:BSQ44_09830"/>
<dbReference type="GO" id="GO:0015658">
    <property type="term" value="F:branched-chain amino acid transmembrane transporter activity"/>
    <property type="evidence" value="ECO:0007669"/>
    <property type="project" value="InterPro"/>
</dbReference>
<evidence type="ECO:0000256" key="4">
    <source>
        <dbReference type="ARBA" id="ARBA00022989"/>
    </source>
</evidence>
<keyword evidence="3 6" id="KW-0812">Transmembrane</keyword>
<gene>
    <name evidence="7" type="ORF">BSQ44_09830</name>
</gene>
<evidence type="ECO:0008006" key="9">
    <source>
        <dbReference type="Google" id="ProtNLM"/>
    </source>
</evidence>
<reference evidence="8" key="1">
    <citation type="submission" date="2016-11" db="EMBL/GenBank/DDBJ databases">
        <title>Mesorhizobium oceanicum sp. nov., isolated from deep seawater in South China Sea.</title>
        <authorList>
            <person name="Fu G.-Y."/>
        </authorList>
    </citation>
    <scope>NUCLEOTIDE SEQUENCE [LARGE SCALE GENOMIC DNA]</scope>
    <source>
        <strain evidence="8">B7</strain>
    </source>
</reference>
<proteinExistence type="predicted"/>
<feature type="transmembrane region" description="Helical" evidence="6">
    <location>
        <begin position="55"/>
        <end position="74"/>
    </location>
</feature>
<evidence type="ECO:0000256" key="1">
    <source>
        <dbReference type="ARBA" id="ARBA00004651"/>
    </source>
</evidence>
<dbReference type="PANTHER" id="PTHR30482:SF10">
    <property type="entry name" value="HIGH-AFFINITY BRANCHED-CHAIN AMINO ACID TRANSPORT PROTEIN BRAE"/>
    <property type="match status" value="1"/>
</dbReference>
<dbReference type="PANTHER" id="PTHR30482">
    <property type="entry name" value="HIGH-AFFINITY BRANCHED-CHAIN AMINO ACID TRANSPORT SYSTEM PERMEASE"/>
    <property type="match status" value="1"/>
</dbReference>
<feature type="transmembrane region" description="Helical" evidence="6">
    <location>
        <begin position="7"/>
        <end position="23"/>
    </location>
</feature>
<dbReference type="InterPro" id="IPR001851">
    <property type="entry name" value="ABC_transp_permease"/>
</dbReference>
<dbReference type="AlphaFoldDB" id="A0A1L3SQQ4"/>
<feature type="transmembrane region" description="Helical" evidence="6">
    <location>
        <begin position="80"/>
        <end position="102"/>
    </location>
</feature>
<feature type="transmembrane region" description="Helical" evidence="6">
    <location>
        <begin position="29"/>
        <end position="48"/>
    </location>
</feature>
<dbReference type="RefSeq" id="WP_072603504.1">
    <property type="nucleotide sequence ID" value="NZ_CP018171.1"/>
</dbReference>
<organism evidence="7 8">
    <name type="scientific">Aquibium oceanicum</name>
    <dbReference type="NCBI Taxonomy" id="1670800"/>
    <lineage>
        <taxon>Bacteria</taxon>
        <taxon>Pseudomonadati</taxon>
        <taxon>Pseudomonadota</taxon>
        <taxon>Alphaproteobacteria</taxon>
        <taxon>Hyphomicrobiales</taxon>
        <taxon>Phyllobacteriaceae</taxon>
        <taxon>Aquibium</taxon>
    </lineage>
</organism>
<evidence type="ECO:0000256" key="6">
    <source>
        <dbReference type="SAM" id="Phobius"/>
    </source>
</evidence>
<feature type="transmembrane region" description="Helical" evidence="6">
    <location>
        <begin position="243"/>
        <end position="269"/>
    </location>
</feature>
<feature type="transmembrane region" description="Helical" evidence="6">
    <location>
        <begin position="109"/>
        <end position="128"/>
    </location>
</feature>